<dbReference type="NCBIfam" id="TIGR00095">
    <property type="entry name" value="16S rRNA (guanine(966)-N(2))-methyltransferase RsmD"/>
    <property type="match status" value="1"/>
</dbReference>
<reference evidence="10" key="7">
    <citation type="submission" date="2022-12" db="EMBL/GenBank/DDBJ databases">
        <title>Genome of R. gnavus strain RSHDN_120.</title>
        <authorList>
            <person name="Abdugheni R."/>
        </authorList>
    </citation>
    <scope>NUCLEOTIDE SEQUENCE</scope>
    <source>
        <strain evidence="10">RSHDN_120</strain>
    </source>
</reference>
<dbReference type="EMBL" id="JAJBOM010000020">
    <property type="protein sequence ID" value="MCB5620104.1"/>
    <property type="molecule type" value="Genomic_DNA"/>
</dbReference>
<dbReference type="RefSeq" id="WP_004843419.1">
    <property type="nucleotide sequence ID" value="NZ_AP031446.1"/>
</dbReference>
<reference evidence="23 24" key="1">
    <citation type="journal article" date="2017" name="Genome Med.">
        <title>A novel Ruminococcus gnavus clade enriched in inflammatory bowel disease patients.</title>
        <authorList>
            <person name="Hall A.B."/>
            <person name="Yassour M."/>
            <person name="Sauk J."/>
            <person name="Garner A."/>
            <person name="Jiang X."/>
            <person name="Arthur T."/>
            <person name="Lagoudas G.K."/>
            <person name="Vatanen T."/>
            <person name="Fornelos N."/>
            <person name="Wilson R."/>
            <person name="Bertha M."/>
            <person name="Cohen M."/>
            <person name="Garber J."/>
            <person name="Khalili H."/>
            <person name="Gevers D."/>
            <person name="Ananthakrishnan A.N."/>
            <person name="Kugathasan S."/>
            <person name="Lander E.S."/>
            <person name="Blainey P."/>
            <person name="Vlamakis H."/>
            <person name="Xavier R.J."/>
            <person name="Huttenhower C."/>
        </authorList>
    </citation>
    <scope>NUCLEOTIDE SEQUENCE [LARGE SCALE GENOMIC DNA]</scope>
    <source>
        <strain evidence="14 23">RJX1118</strain>
        <strain evidence="15 24">RJX1124</strain>
        <strain evidence="16 25">RJX1125</strain>
    </source>
</reference>
<keyword evidence="2 7" id="KW-0808">Transferase</keyword>
<evidence type="ECO:0000313" key="26">
    <source>
        <dbReference type="Proteomes" id="UP000260808"/>
    </source>
</evidence>
<dbReference type="EMBL" id="QRIA01000002">
    <property type="protein sequence ID" value="RHG21800.1"/>
    <property type="molecule type" value="Genomic_DNA"/>
</dbReference>
<dbReference type="Proteomes" id="UP000235093">
    <property type="component" value="Unassembled WGS sequence"/>
</dbReference>
<organism evidence="7 32">
    <name type="scientific">Mediterraneibacter gnavus</name>
    <name type="common">Ruminococcus gnavus</name>
    <dbReference type="NCBI Taxonomy" id="33038"/>
    <lineage>
        <taxon>Bacteria</taxon>
        <taxon>Bacillati</taxon>
        <taxon>Bacillota</taxon>
        <taxon>Clostridia</taxon>
        <taxon>Lachnospirales</taxon>
        <taxon>Lachnospiraceae</taxon>
        <taxon>Mediterraneibacter</taxon>
    </lineage>
</organism>
<dbReference type="EMBL" id="QRTJ01000010">
    <property type="protein sequence ID" value="RGQ68493.1"/>
    <property type="molecule type" value="Genomic_DNA"/>
</dbReference>
<evidence type="ECO:0000313" key="15">
    <source>
        <dbReference type="EMBL" id="PLT72237.1"/>
    </source>
</evidence>
<dbReference type="EMBL" id="QRLN01000001">
    <property type="protein sequence ID" value="RHJ16163.1"/>
    <property type="molecule type" value="Genomic_DNA"/>
</dbReference>
<dbReference type="EMBL" id="JAPZED010000001">
    <property type="protein sequence ID" value="MCZ7692460.1"/>
    <property type="molecule type" value="Genomic_DNA"/>
</dbReference>
<dbReference type="InterPro" id="IPR002052">
    <property type="entry name" value="DNA_methylase_N6_adenine_CS"/>
</dbReference>
<accession>A0A2N5NW26</accession>
<dbReference type="GO" id="GO:0052913">
    <property type="term" value="F:16S rRNA (guanine(966)-N(2))-methyltransferase activity"/>
    <property type="evidence" value="ECO:0007669"/>
    <property type="project" value="UniProtKB-EC"/>
</dbReference>
<evidence type="ECO:0000313" key="11">
    <source>
        <dbReference type="EMBL" id="NSI18163.1"/>
    </source>
</evidence>
<dbReference type="Pfam" id="PF03602">
    <property type="entry name" value="Cons_hypoth95"/>
    <property type="match status" value="1"/>
</dbReference>
<evidence type="ECO:0000313" key="24">
    <source>
        <dbReference type="Proteomes" id="UP000234891"/>
    </source>
</evidence>
<evidence type="ECO:0000313" key="19">
    <source>
        <dbReference type="EMBL" id="RHG21800.1"/>
    </source>
</evidence>
<dbReference type="Proteomes" id="UP000234891">
    <property type="component" value="Unassembled WGS sequence"/>
</dbReference>
<dbReference type="Proteomes" id="UP001079535">
    <property type="component" value="Unassembled WGS sequence"/>
</dbReference>
<evidence type="ECO:0000313" key="16">
    <source>
        <dbReference type="EMBL" id="PLT75570.1"/>
    </source>
</evidence>
<dbReference type="PANTHER" id="PTHR43542">
    <property type="entry name" value="METHYLTRANSFERASE"/>
    <property type="match status" value="1"/>
</dbReference>
<dbReference type="InterPro" id="IPR029063">
    <property type="entry name" value="SAM-dependent_MTases_sf"/>
</dbReference>
<evidence type="ECO:0000313" key="31">
    <source>
        <dbReference type="Proteomes" id="UP000286137"/>
    </source>
</evidence>
<evidence type="ECO:0000313" key="27">
    <source>
        <dbReference type="Proteomes" id="UP000283981"/>
    </source>
</evidence>
<comment type="caution">
    <text evidence="7">The sequence shown here is derived from an EMBL/GenBank/DDBJ whole genome shotgun (WGS) entry which is preliminary data.</text>
</comment>
<evidence type="ECO:0000313" key="29">
    <source>
        <dbReference type="Proteomes" id="UP000285610"/>
    </source>
</evidence>
<reference evidence="3" key="5">
    <citation type="submission" date="2021-10" db="EMBL/GenBank/DDBJ databases">
        <title>Collection of gut derived symbiotic bacterial strains cultured from healthy donors.</title>
        <authorList>
            <person name="Lin H."/>
            <person name="Littmann E."/>
            <person name="Claire K."/>
            <person name="Pamer E."/>
        </authorList>
    </citation>
    <scope>NUCLEOTIDE SEQUENCE</scope>
    <source>
        <strain evidence="4">MSK.23.18</strain>
        <strain evidence="3">MSK.23.4</strain>
    </source>
</reference>
<dbReference type="EMBL" id="JAAIRY010000015">
    <property type="protein sequence ID" value="NSI65561.1"/>
    <property type="molecule type" value="Genomic_DNA"/>
</dbReference>
<evidence type="ECO:0000313" key="4">
    <source>
        <dbReference type="EMBL" id="MCB5620104.1"/>
    </source>
</evidence>
<evidence type="ECO:0000313" key="7">
    <source>
        <dbReference type="EMBL" id="MCZ7692460.1"/>
    </source>
</evidence>
<dbReference type="AlphaFoldDB" id="A0A2N5NW26"/>
<dbReference type="EMBL" id="JAPRBD010000001">
    <property type="protein sequence ID" value="MCZ0688338.1"/>
    <property type="molecule type" value="Genomic_DNA"/>
</dbReference>
<dbReference type="STRING" id="33038.GCA_900067245_03738"/>
<reference evidence="8" key="9">
    <citation type="submission" date="2023-01" db="EMBL/GenBank/DDBJ databases">
        <title>Human gut microbiome strain richness.</title>
        <authorList>
            <person name="Chen-Liaw A."/>
        </authorList>
    </citation>
    <scope>NUCLEOTIDE SEQUENCE</scope>
    <source>
        <strain evidence="9">1001217st1_A9_1001217B_191108</strain>
        <strain evidence="8">RTP21484st1_H11_RTP21484_190118</strain>
    </source>
</reference>
<dbReference type="PIRSF" id="PIRSF004553">
    <property type="entry name" value="CHP00095"/>
    <property type="match status" value="1"/>
</dbReference>
<dbReference type="Gene3D" id="3.40.50.150">
    <property type="entry name" value="Vaccinia Virus protein VP39"/>
    <property type="match status" value="1"/>
</dbReference>
<evidence type="ECO:0000313" key="28">
    <source>
        <dbReference type="Proteomes" id="UP000283992"/>
    </source>
</evidence>
<evidence type="ECO:0000313" key="14">
    <source>
        <dbReference type="EMBL" id="PLT53951.1"/>
    </source>
</evidence>
<evidence type="ECO:0000313" key="22">
    <source>
        <dbReference type="EMBL" id="RHM78852.1"/>
    </source>
</evidence>
<reference evidence="5" key="6">
    <citation type="submission" date="2022-11" db="EMBL/GenBank/DDBJ databases">
        <title>Temperate bacteriophages infecting mucin-degrading bacterium Ruminococcus gnavus from the human gut.</title>
        <authorList>
            <person name="Buttimer C."/>
        </authorList>
    </citation>
    <scope>NUCLEOTIDE SEQUENCE</scope>
    <source>
        <strain evidence="5">CCUG 49994</strain>
        <strain evidence="6">CCUG 52279</strain>
    </source>
</reference>
<evidence type="ECO:0000256" key="1">
    <source>
        <dbReference type="ARBA" id="ARBA00022603"/>
    </source>
</evidence>
<dbReference type="Proteomes" id="UP000234849">
    <property type="component" value="Unassembled WGS sequence"/>
</dbReference>
<dbReference type="EMBL" id="JAQMLA010000011">
    <property type="protein sequence ID" value="MDB8686166.1"/>
    <property type="molecule type" value="Genomic_DNA"/>
</dbReference>
<dbReference type="EMBL" id="NIHT01000010">
    <property type="protein sequence ID" value="PLT75570.1"/>
    <property type="molecule type" value="Genomic_DNA"/>
</dbReference>
<evidence type="ECO:0000256" key="2">
    <source>
        <dbReference type="ARBA" id="ARBA00022679"/>
    </source>
</evidence>
<evidence type="ECO:0000313" key="23">
    <source>
        <dbReference type="Proteomes" id="UP000234849"/>
    </source>
</evidence>
<dbReference type="PANTHER" id="PTHR43542:SF1">
    <property type="entry name" value="METHYLTRANSFERASE"/>
    <property type="match status" value="1"/>
</dbReference>
<dbReference type="GO" id="GO:0003676">
    <property type="term" value="F:nucleic acid binding"/>
    <property type="evidence" value="ECO:0007669"/>
    <property type="project" value="InterPro"/>
</dbReference>
<evidence type="ECO:0000313" key="9">
    <source>
        <dbReference type="EMBL" id="MDB8738599.1"/>
    </source>
</evidence>
<dbReference type="EMBL" id="JAAIRV010000001">
    <property type="protein sequence ID" value="NSI56978.1"/>
    <property type="molecule type" value="Genomic_DNA"/>
</dbReference>
<dbReference type="Proteomes" id="UP001148455">
    <property type="component" value="Unassembled WGS sequence"/>
</dbReference>
<evidence type="ECO:0000313" key="25">
    <source>
        <dbReference type="Proteomes" id="UP000235093"/>
    </source>
</evidence>
<evidence type="ECO:0000313" key="17">
    <source>
        <dbReference type="EMBL" id="RGM24575.1"/>
    </source>
</evidence>
<dbReference type="EMBL" id="JAQMLR010000005">
    <property type="protein sequence ID" value="MDB8738599.1"/>
    <property type="molecule type" value="Genomic_DNA"/>
</dbReference>
<dbReference type="CDD" id="cd02440">
    <property type="entry name" value="AdoMet_MTases"/>
    <property type="match status" value="1"/>
</dbReference>
<dbReference type="EMBL" id="JAJBNC010000018">
    <property type="protein sequence ID" value="MCB5494386.1"/>
    <property type="molecule type" value="Genomic_DNA"/>
</dbReference>
<reference evidence="26 27" key="2">
    <citation type="submission" date="2018-08" db="EMBL/GenBank/DDBJ databases">
        <title>A genome reference for cultivated species of the human gut microbiota.</title>
        <authorList>
            <person name="Zou Y."/>
            <person name="Xue W."/>
            <person name="Luo G."/>
        </authorList>
    </citation>
    <scope>NUCLEOTIDE SEQUENCE [LARGE SCALE GENOMIC DNA]</scope>
    <source>
        <strain evidence="18 31">AF27-4BH</strain>
        <strain evidence="22 29">AF33-12</strain>
        <strain evidence="21 28">AM12-54</strain>
        <strain evidence="20 27">AM21-18</strain>
        <strain evidence="19 30">AM22-7AC</strain>
        <strain evidence="17 26">TF01-20-2</strain>
    </source>
</reference>
<dbReference type="SUPFAM" id="SSF53335">
    <property type="entry name" value="S-adenosyl-L-methionine-dependent methyltransferases"/>
    <property type="match status" value="1"/>
</dbReference>
<dbReference type="EMBL" id="NIHS01000014">
    <property type="protein sequence ID" value="PLT72237.1"/>
    <property type="molecule type" value="Genomic_DNA"/>
</dbReference>
<name>A0A2N5NW26_MEDGN</name>
<dbReference type="Proteomes" id="UP000260808">
    <property type="component" value="Unassembled WGS sequence"/>
</dbReference>
<dbReference type="GeneID" id="57432672"/>
<sequence>MRVIAGTAKRLQLKTLDGMETRPTTDRIKETLFNMIAPSVFGSVFLDLFAGSGGIGIEALSRGAKEAVFVEKNPKAMACVKENLNYTKLSEKAMTMTKDVLTALYQLEGEKVFDFVFMDPPYDQDLERQVLTYLSGSELIYEDTVIIVEASKHTDFSYLEDLGFTLIKEKEYKTNKHVFIEKAGKEMIC</sequence>
<protein>
    <submittedName>
        <fullName evidence="7">16S rRNA (Guanine(966)-N(2))-methyltransferase RsmD</fullName>
        <ecNumber evidence="7">2.1.1.171</ecNumber>
    </submittedName>
</protein>
<dbReference type="Proteomes" id="UP001297370">
    <property type="component" value="Unassembled WGS sequence"/>
</dbReference>
<evidence type="ECO:0000313" key="18">
    <source>
        <dbReference type="EMBL" id="RGQ68493.1"/>
    </source>
</evidence>
<dbReference type="EMBL" id="NIHM01000015">
    <property type="protein sequence ID" value="PLT53951.1"/>
    <property type="molecule type" value="Genomic_DNA"/>
</dbReference>
<evidence type="ECO:0000313" key="21">
    <source>
        <dbReference type="EMBL" id="RHJ16163.1"/>
    </source>
</evidence>
<dbReference type="EMBL" id="JAPRAY010000014">
    <property type="protein sequence ID" value="MCZ0668099.1"/>
    <property type="molecule type" value="Genomic_DNA"/>
</dbReference>
<dbReference type="Proteomes" id="UP001149331">
    <property type="component" value="Unassembled WGS sequence"/>
</dbReference>
<reference evidence="11" key="3">
    <citation type="journal article" date="2020" name="Cell Host Microbe">
        <title>Functional and Genomic Variation between Human-Derived Isolates of Lachnospiraceae Reveals Inter- and Intra-Species Diversity.</title>
        <authorList>
            <person name="Sorbara M.T."/>
            <person name="Littmann E.R."/>
            <person name="Fontana E."/>
            <person name="Moody T.U."/>
            <person name="Kohout C.E."/>
            <person name="Gjonbalaj M."/>
            <person name="Eaton V."/>
            <person name="Seok R."/>
            <person name="Leiner I.M."/>
            <person name="Pamer E.G."/>
        </authorList>
    </citation>
    <scope>NUCLEOTIDE SEQUENCE</scope>
    <source>
        <strain evidence="13">MSK.11.9</strain>
        <strain evidence="12">MSK.15.32</strain>
        <strain evidence="11">MSK.22.53</strain>
    </source>
</reference>
<dbReference type="Proteomes" id="UP000283981">
    <property type="component" value="Unassembled WGS sequence"/>
</dbReference>
<dbReference type="EC" id="2.1.1.171" evidence="7"/>
<evidence type="ECO:0000313" key="5">
    <source>
        <dbReference type="EMBL" id="MCZ0668099.1"/>
    </source>
</evidence>
<dbReference type="EMBL" id="QRIS01000011">
    <property type="protein sequence ID" value="RHG84769.1"/>
    <property type="molecule type" value="Genomic_DNA"/>
</dbReference>
<dbReference type="EMBL" id="JAAIRM010000002">
    <property type="protein sequence ID" value="NSI18163.1"/>
    <property type="molecule type" value="Genomic_DNA"/>
</dbReference>
<dbReference type="EMBL" id="QRQE01000010">
    <property type="protein sequence ID" value="RHM78852.1"/>
    <property type="molecule type" value="Genomic_DNA"/>
</dbReference>
<evidence type="ECO:0000313" key="20">
    <source>
        <dbReference type="EMBL" id="RHG84769.1"/>
    </source>
</evidence>
<proteinExistence type="predicted"/>
<dbReference type="Proteomes" id="UP000283992">
    <property type="component" value="Unassembled WGS sequence"/>
</dbReference>
<evidence type="ECO:0000313" key="6">
    <source>
        <dbReference type="EMBL" id="MCZ0688338.1"/>
    </source>
</evidence>
<dbReference type="Proteomes" id="UP001296580">
    <property type="component" value="Unassembled WGS sequence"/>
</dbReference>
<evidence type="ECO:0000313" key="3">
    <source>
        <dbReference type="EMBL" id="MCB5494386.1"/>
    </source>
</evidence>
<keyword evidence="1 7" id="KW-0489">Methyltransferase</keyword>
<dbReference type="Proteomes" id="UP001076974">
    <property type="component" value="Unassembled WGS sequence"/>
</dbReference>
<dbReference type="Proteomes" id="UP000285610">
    <property type="component" value="Unassembled WGS sequence"/>
</dbReference>
<evidence type="ECO:0000313" key="8">
    <source>
        <dbReference type="EMBL" id="MDB8686166.1"/>
    </source>
</evidence>
<dbReference type="Proteomes" id="UP000286137">
    <property type="component" value="Unassembled WGS sequence"/>
</dbReference>
<dbReference type="PROSITE" id="PS00092">
    <property type="entry name" value="N6_MTASE"/>
    <property type="match status" value="1"/>
</dbReference>
<dbReference type="Proteomes" id="UP001297422">
    <property type="component" value="Unassembled WGS sequence"/>
</dbReference>
<reference evidence="7" key="8">
    <citation type="submission" date="2022-12" db="EMBL/GenBank/DDBJ databases">
        <title>Genome of R. gnavus strain RSHDN_123.</title>
        <authorList>
            <person name="Abdugheni R."/>
        </authorList>
    </citation>
    <scope>NUCLEOTIDE SEQUENCE</scope>
    <source>
        <strain evidence="7">RSHDN_123</strain>
    </source>
</reference>
<evidence type="ECO:0000313" key="32">
    <source>
        <dbReference type="Proteomes" id="UP001148455"/>
    </source>
</evidence>
<dbReference type="Proteomes" id="UP000285697">
    <property type="component" value="Unassembled WGS sequence"/>
</dbReference>
<gene>
    <name evidence="7" type="primary">rsmD</name>
    <name evidence="14" type="ORF">CDL18_10935</name>
    <name evidence="16" type="ORF">CDL23_07695</name>
    <name evidence="15" type="ORF">CDL26_09320</name>
    <name evidence="21" type="ORF">DW142_00655</name>
    <name evidence="20" type="ORF">DW243_07975</name>
    <name evidence="19" type="ORF">DW270_02045</name>
    <name evidence="18" type="ORF">DWY88_06890</name>
    <name evidence="22" type="ORF">DWZ50_05800</name>
    <name evidence="17" type="ORF">DXC31_03715</name>
    <name evidence="11" type="ORF">G4958_02080</name>
    <name evidence="13" type="ORF">G4981_09800</name>
    <name evidence="12" type="ORF">G4993_00955</name>
    <name evidence="4" type="ORF">LIQ08_13230</name>
    <name evidence="3" type="ORF">LIQ10_11650</name>
    <name evidence="10" type="ORF">O4N78_09250</name>
    <name evidence="7" type="ORF">O8D18_00120</name>
    <name evidence="6" type="ORF">OZZ16_00140</name>
    <name evidence="5" type="ORF">OZZ17_11180</name>
    <name evidence="9" type="ORF">PNU63_07390</name>
    <name evidence="8" type="ORF">PNW85_05700</name>
</gene>
<evidence type="ECO:0000313" key="12">
    <source>
        <dbReference type="EMBL" id="NSI56978.1"/>
    </source>
</evidence>
<dbReference type="Proteomes" id="UP001211731">
    <property type="component" value="Unassembled WGS sequence"/>
</dbReference>
<evidence type="ECO:0000313" key="10">
    <source>
        <dbReference type="EMBL" id="MDE1203751.1"/>
    </source>
</evidence>
<dbReference type="Proteomes" id="UP001296581">
    <property type="component" value="Unassembled WGS sequence"/>
</dbReference>
<dbReference type="Proteomes" id="UP001212160">
    <property type="component" value="Unassembled WGS sequence"/>
</dbReference>
<dbReference type="InterPro" id="IPR004398">
    <property type="entry name" value="RNA_MeTrfase_RsmD"/>
</dbReference>
<dbReference type="EMBL" id="QSSX01000006">
    <property type="protein sequence ID" value="RGM24575.1"/>
    <property type="molecule type" value="Genomic_DNA"/>
</dbReference>
<evidence type="ECO:0000313" key="13">
    <source>
        <dbReference type="EMBL" id="NSI65561.1"/>
    </source>
</evidence>
<dbReference type="Proteomes" id="UP001296643">
    <property type="component" value="Unassembled WGS sequence"/>
</dbReference>
<dbReference type="EMBL" id="JAPZEG010000010">
    <property type="protein sequence ID" value="MDE1203751.1"/>
    <property type="molecule type" value="Genomic_DNA"/>
</dbReference>
<evidence type="ECO:0000313" key="30">
    <source>
        <dbReference type="Proteomes" id="UP000285697"/>
    </source>
</evidence>
<reference evidence="11" key="4">
    <citation type="submission" date="2020-02" db="EMBL/GenBank/DDBJ databases">
        <authorList>
            <person name="Littmann E."/>
            <person name="Sorbara M."/>
        </authorList>
    </citation>
    <scope>NUCLEOTIDE SEQUENCE</scope>
    <source>
        <strain evidence="13">MSK.11.9</strain>
        <strain evidence="12">MSK.15.32</strain>
        <strain evidence="11">MSK.22.53</strain>
    </source>
</reference>